<dbReference type="Gene3D" id="3.40.630.30">
    <property type="match status" value="1"/>
</dbReference>
<dbReference type="InterPro" id="IPR050832">
    <property type="entry name" value="Bact_Acetyltransf"/>
</dbReference>
<evidence type="ECO:0000256" key="2">
    <source>
        <dbReference type="ARBA" id="ARBA00023315"/>
    </source>
</evidence>
<dbReference type="EMBL" id="JAAQQR010000005">
    <property type="protein sequence ID" value="NID05773.1"/>
    <property type="molecule type" value="Genomic_DNA"/>
</dbReference>
<protein>
    <submittedName>
        <fullName evidence="4">GNAT family N-acetyltransferase</fullName>
    </submittedName>
</protein>
<dbReference type="CDD" id="cd04301">
    <property type="entry name" value="NAT_SF"/>
    <property type="match status" value="1"/>
</dbReference>
<keyword evidence="5" id="KW-1185">Reference proteome</keyword>
<dbReference type="RefSeq" id="WP_167127004.1">
    <property type="nucleotide sequence ID" value="NZ_JAAQQR010000005.1"/>
</dbReference>
<keyword evidence="2" id="KW-0012">Acyltransferase</keyword>
<accession>A0ABX0Q992</accession>
<feature type="domain" description="N-acetyltransferase" evidence="3">
    <location>
        <begin position="1"/>
        <end position="164"/>
    </location>
</feature>
<reference evidence="4 5" key="1">
    <citation type="journal article" date="2011" name="Curr. Microbiol.">
        <title>Luteibacter jiangsuensis sp. nov.: a methamidophos-degrading bacterium isolated from a methamidophos-manufacturing factory.</title>
        <authorList>
            <person name="Wang L."/>
            <person name="Wang G.L."/>
            <person name="Li S.P."/>
            <person name="Jiang J.D."/>
        </authorList>
    </citation>
    <scope>NUCLEOTIDE SEQUENCE [LARGE SCALE GENOMIC DNA]</scope>
    <source>
        <strain evidence="4 5">CGMCC 1.10133</strain>
    </source>
</reference>
<dbReference type="InterPro" id="IPR016890">
    <property type="entry name" value="UCP028520"/>
</dbReference>
<dbReference type="Proteomes" id="UP001429601">
    <property type="component" value="Unassembled WGS sequence"/>
</dbReference>
<name>A0ABX0Q992_9GAMM</name>
<comment type="caution">
    <text evidence="4">The sequence shown here is derived from an EMBL/GenBank/DDBJ whole genome shotgun (WGS) entry which is preliminary data.</text>
</comment>
<sequence>MLTTISKHDLSESEDLLTALVKLNNDHAVELSWLDEDRLMTLIDRAFMAERAGPADAMLIAFDQAADYDSPNFLWFRARYSRFIYVDRVVTAQAARGRGLAKTLYRKLIDRAQAVGHDRILCEVNSDPPNPASDAFHYALGFRPVGTASLGNGKVVTYLELPLEHV</sequence>
<organism evidence="4 5">
    <name type="scientific">Luteibacter jiangsuensis</name>
    <dbReference type="NCBI Taxonomy" id="637577"/>
    <lineage>
        <taxon>Bacteria</taxon>
        <taxon>Pseudomonadati</taxon>
        <taxon>Pseudomonadota</taxon>
        <taxon>Gammaproteobacteria</taxon>
        <taxon>Lysobacterales</taxon>
        <taxon>Rhodanobacteraceae</taxon>
        <taxon>Luteibacter</taxon>
    </lineage>
</organism>
<dbReference type="PANTHER" id="PTHR43877:SF2">
    <property type="entry name" value="AMINOALKYLPHOSPHONATE N-ACETYLTRANSFERASE-RELATED"/>
    <property type="match status" value="1"/>
</dbReference>
<evidence type="ECO:0000313" key="4">
    <source>
        <dbReference type="EMBL" id="NID05773.1"/>
    </source>
</evidence>
<dbReference type="InterPro" id="IPR000182">
    <property type="entry name" value="GNAT_dom"/>
</dbReference>
<dbReference type="PANTHER" id="PTHR43877">
    <property type="entry name" value="AMINOALKYLPHOSPHONATE N-ACETYLTRANSFERASE-RELATED-RELATED"/>
    <property type="match status" value="1"/>
</dbReference>
<dbReference type="Pfam" id="PF00583">
    <property type="entry name" value="Acetyltransf_1"/>
    <property type="match status" value="1"/>
</dbReference>
<proteinExistence type="predicted"/>
<dbReference type="SUPFAM" id="SSF55729">
    <property type="entry name" value="Acyl-CoA N-acyltransferases (Nat)"/>
    <property type="match status" value="1"/>
</dbReference>
<dbReference type="PIRSF" id="PIRSF028520">
    <property type="entry name" value="UCP028520"/>
    <property type="match status" value="1"/>
</dbReference>
<gene>
    <name evidence="4" type="ORF">HBF26_12810</name>
</gene>
<evidence type="ECO:0000313" key="5">
    <source>
        <dbReference type="Proteomes" id="UP001429601"/>
    </source>
</evidence>
<evidence type="ECO:0000259" key="3">
    <source>
        <dbReference type="PROSITE" id="PS51186"/>
    </source>
</evidence>
<evidence type="ECO:0000256" key="1">
    <source>
        <dbReference type="ARBA" id="ARBA00022679"/>
    </source>
</evidence>
<dbReference type="InterPro" id="IPR016181">
    <property type="entry name" value="Acyl_CoA_acyltransferase"/>
</dbReference>
<keyword evidence="1" id="KW-0808">Transferase</keyword>
<dbReference type="PROSITE" id="PS51186">
    <property type="entry name" value="GNAT"/>
    <property type="match status" value="1"/>
</dbReference>